<gene>
    <name evidence="1" type="ORF">RM190_04915</name>
</gene>
<name>A0ABU3ECI8_9RHOB</name>
<dbReference type="EMBL" id="JAVRQI010000003">
    <property type="protein sequence ID" value="MDT1061190.1"/>
    <property type="molecule type" value="Genomic_DNA"/>
</dbReference>
<evidence type="ECO:0000313" key="2">
    <source>
        <dbReference type="Proteomes" id="UP001251085"/>
    </source>
</evidence>
<reference evidence="2" key="1">
    <citation type="submission" date="2023-07" db="EMBL/GenBank/DDBJ databases">
        <title>Characterization of two Paracoccaceae strains isolated from Phycosphere and proposal of Xinfangfangia lacusdiani sp. nov.</title>
        <authorList>
            <person name="Deng Y."/>
            <person name="Zhang Y.Q."/>
        </authorList>
    </citation>
    <scope>NUCLEOTIDE SEQUENCE [LARGE SCALE GENOMIC DNA]</scope>
    <source>
        <strain evidence="2">CPCC 101403</strain>
    </source>
</reference>
<evidence type="ECO:0000313" key="1">
    <source>
        <dbReference type="EMBL" id="MDT1061190.1"/>
    </source>
</evidence>
<accession>A0ABU3ECI8</accession>
<comment type="caution">
    <text evidence="1">The sequence shown here is derived from an EMBL/GenBank/DDBJ whole genome shotgun (WGS) entry which is preliminary data.</text>
</comment>
<organism evidence="1 2">
    <name type="scientific">Paracoccus broussonetiae</name>
    <dbReference type="NCBI Taxonomy" id="3075834"/>
    <lineage>
        <taxon>Bacteria</taxon>
        <taxon>Pseudomonadati</taxon>
        <taxon>Pseudomonadota</taxon>
        <taxon>Alphaproteobacteria</taxon>
        <taxon>Rhodobacterales</taxon>
        <taxon>Paracoccaceae</taxon>
        <taxon>Paracoccus</taxon>
    </lineage>
</organism>
<proteinExistence type="predicted"/>
<sequence length="137" mass="14892">MEYTREETAQRALRLIGVVAADEPPTADEMAAALVVLDSIWAEAMDEARADWDIATGIPSDGFVPLAQMLGAELAGEYAVQSPMSRARAKLRLMAVIRRTQQGACCAHEDYGMCLDGPQPTPVTHGVWDDNANWSED</sequence>
<keyword evidence="2" id="KW-1185">Reference proteome</keyword>
<protein>
    <submittedName>
        <fullName evidence="1">Uncharacterized protein</fullName>
    </submittedName>
</protein>
<dbReference type="RefSeq" id="WP_311758294.1">
    <property type="nucleotide sequence ID" value="NZ_JAVRQI010000003.1"/>
</dbReference>
<dbReference type="Proteomes" id="UP001251085">
    <property type="component" value="Unassembled WGS sequence"/>
</dbReference>